<dbReference type="InterPro" id="IPR020592">
    <property type="entry name" value="Ribosomal_bS16_CS"/>
</dbReference>
<dbReference type="HAMAP" id="MF_00385">
    <property type="entry name" value="Ribosomal_bS16"/>
    <property type="match status" value="1"/>
</dbReference>
<evidence type="ECO:0000313" key="6">
    <source>
        <dbReference type="Proteomes" id="UP000004668"/>
    </source>
</evidence>
<sequence>MSGCTRSDVGPSPGPGRVSAHAGNRCLTPPGTSARQTIQNQEFNQVAVKIRLKRMGKKFAPFYRVVVLDSRKKRDGRVIEEIGVYDPMQEPSLISIDSERVQYWLGVGAQPSDAVYKLIKITGDYHQFKGLKGVESTLKVKDADAAAVAKEAAVKAAADDAEKRKAAAAKAKADEEAAESKAEESAEDQASDEAAAEEA</sequence>
<gene>
    <name evidence="3" type="primary">rpsP</name>
    <name evidence="5" type="ORF">HMPREF0059_00155</name>
</gene>
<feature type="compositionally biased region" description="Basic and acidic residues" evidence="4">
    <location>
        <begin position="166"/>
        <end position="184"/>
    </location>
</feature>
<dbReference type="eggNOG" id="COG0228">
    <property type="taxonomic scope" value="Bacteria"/>
</dbReference>
<dbReference type="PROSITE" id="PS00732">
    <property type="entry name" value="RIBOSOMAL_S16"/>
    <property type="match status" value="1"/>
</dbReference>
<dbReference type="NCBIfam" id="NF011093">
    <property type="entry name" value="PRK14520.1"/>
    <property type="match status" value="1"/>
</dbReference>
<keyword evidence="1 3" id="KW-0689">Ribosomal protein</keyword>
<protein>
    <recommendedName>
        <fullName evidence="3">Small ribosomal subunit protein bS16</fullName>
    </recommendedName>
</protein>
<dbReference type="SUPFAM" id="SSF54565">
    <property type="entry name" value="Ribosomal protein S16"/>
    <property type="match status" value="1"/>
</dbReference>
<accession>F2UUQ8</accession>
<dbReference type="InterPro" id="IPR023803">
    <property type="entry name" value="Ribosomal_bS16_dom_sf"/>
</dbReference>
<dbReference type="Proteomes" id="UP000004668">
    <property type="component" value="Unassembled WGS sequence"/>
</dbReference>
<reference evidence="5 6" key="2">
    <citation type="submission" date="2011-10" db="EMBL/GenBank/DDBJ databases">
        <title>The Genome Sequence of Actinomyces viscosus C505.</title>
        <authorList>
            <consortium name="The Broad Institute Genome Sequencing Platform"/>
            <consortium name="The Broad Institute Genome Sequencing Center for Infectious Disease"/>
            <person name="Earl A."/>
            <person name="Ward D."/>
            <person name="Feldgarden M."/>
            <person name="Gevers D."/>
            <person name="Sibley C.D."/>
            <person name="Field T.R."/>
            <person name="Grinwis M."/>
            <person name="Eshaghurshan C.S."/>
            <person name="Surette M.G."/>
            <person name="Young S.K."/>
            <person name="Zeng Q."/>
            <person name="Gargeya S."/>
            <person name="Fitzgerald M."/>
            <person name="Haas B."/>
            <person name="Abouelleil A."/>
            <person name="Alvarado L."/>
            <person name="Arachchi H.M."/>
            <person name="Berlin A."/>
            <person name="Brown A."/>
            <person name="Chapman S.B."/>
            <person name="Chen Z."/>
            <person name="Dunbar C."/>
            <person name="Freedman E."/>
            <person name="Gearin G."/>
            <person name="Goldberg J."/>
            <person name="Griggs A."/>
            <person name="Gujja S."/>
            <person name="Heiman D."/>
            <person name="Howarth C."/>
            <person name="Larson L."/>
            <person name="Lui A."/>
            <person name="MacDonald P.J.P."/>
            <person name="Montmayeur A."/>
            <person name="Murphy C."/>
            <person name="Neiman D."/>
            <person name="Pearson M."/>
            <person name="Priest M."/>
            <person name="Roberts A."/>
            <person name="Saif S."/>
            <person name="Shea T."/>
            <person name="Shenoy N."/>
            <person name="Sisk P."/>
            <person name="Stolte C."/>
            <person name="Sykes S."/>
            <person name="Wortman J."/>
            <person name="Nusbaum C."/>
            <person name="Birren B."/>
        </authorList>
    </citation>
    <scope>NUCLEOTIDE SEQUENCE [LARGE SCALE GENOMIC DNA]</scope>
    <source>
        <strain evidence="5 6">C505</strain>
    </source>
</reference>
<feature type="region of interest" description="Disordered" evidence="4">
    <location>
        <begin position="166"/>
        <end position="199"/>
    </location>
</feature>
<evidence type="ECO:0000256" key="3">
    <source>
        <dbReference type="HAMAP-Rule" id="MF_00385"/>
    </source>
</evidence>
<dbReference type="EMBL" id="ACRE02000014">
    <property type="protein sequence ID" value="EGE38811.2"/>
    <property type="molecule type" value="Genomic_DNA"/>
</dbReference>
<proteinExistence type="inferred from homology"/>
<evidence type="ECO:0000256" key="4">
    <source>
        <dbReference type="SAM" id="MobiDB-lite"/>
    </source>
</evidence>
<dbReference type="GO" id="GO:0006412">
    <property type="term" value="P:translation"/>
    <property type="evidence" value="ECO:0007669"/>
    <property type="project" value="UniProtKB-UniRule"/>
</dbReference>
<comment type="caution">
    <text evidence="5">The sequence shown here is derived from an EMBL/GenBank/DDBJ whole genome shotgun (WGS) entry which is preliminary data.</text>
</comment>
<dbReference type="InterPro" id="IPR000307">
    <property type="entry name" value="Ribosomal_bS16"/>
</dbReference>
<keyword evidence="2 3" id="KW-0687">Ribonucleoprotein</keyword>
<dbReference type="GO" id="GO:0003735">
    <property type="term" value="F:structural constituent of ribosome"/>
    <property type="evidence" value="ECO:0007669"/>
    <property type="project" value="InterPro"/>
</dbReference>
<feature type="region of interest" description="Disordered" evidence="4">
    <location>
        <begin position="1"/>
        <end position="24"/>
    </location>
</feature>
<feature type="compositionally biased region" description="Acidic residues" evidence="4">
    <location>
        <begin position="185"/>
        <end position="199"/>
    </location>
</feature>
<reference evidence="6" key="1">
    <citation type="submission" date="2010-02" db="EMBL/GenBank/DDBJ databases">
        <title>The Genome Sequence of Prevotella oris strain C735.</title>
        <authorList>
            <consortium name="The Broad Institute Genome Sequencing Platform"/>
            <person name="Ward D."/>
            <person name="Feldgarden M."/>
            <person name="Earl A."/>
            <person name="Young S.K."/>
            <person name="Zeng Q."/>
            <person name="Koehrsen M."/>
            <person name="Alvarado L."/>
            <person name="Berlin A."/>
            <person name="Bochicchio J."/>
            <person name="Borenstein D."/>
            <person name="Chapman S.B."/>
            <person name="Chen Z."/>
            <person name="Engels R."/>
            <person name="Freedman E."/>
            <person name="Gellesch M."/>
            <person name="Goldberg J."/>
            <person name="Griggs A."/>
            <person name="Gujja S."/>
            <person name="Heilman E."/>
            <person name="Heiman D."/>
            <person name="Hepburn T."/>
            <person name="Howarth C."/>
            <person name="Jen D."/>
            <person name="Larson L."/>
            <person name="Mehta T."/>
            <person name="Park D."/>
            <person name="Pearson M."/>
            <person name="Roberts A."/>
            <person name="Saif S."/>
            <person name="Shea T."/>
            <person name="Shenoy N."/>
            <person name="Sisk P."/>
            <person name="Stolte C."/>
            <person name="Sykes S."/>
            <person name="Thomson T."/>
            <person name="Walk T."/>
            <person name="White J."/>
            <person name="Yandava C."/>
            <person name="Sibley C.D."/>
            <person name="Field T.R."/>
            <person name="Grinwis M."/>
            <person name="Eshaghurshan C.S."/>
            <person name="Surette M.G."/>
            <person name="Haas B."/>
            <person name="Nusbaum C."/>
            <person name="Birren B."/>
        </authorList>
    </citation>
    <scope>NUCLEOTIDE SEQUENCE [LARGE SCALE GENOMIC DNA]</scope>
    <source>
        <strain evidence="6">C505</strain>
    </source>
</reference>
<dbReference type="GO" id="GO:0015935">
    <property type="term" value="C:small ribosomal subunit"/>
    <property type="evidence" value="ECO:0007669"/>
    <property type="project" value="TreeGrafter"/>
</dbReference>
<name>F2UUQ8_ACTVI</name>
<dbReference type="GO" id="GO:0005737">
    <property type="term" value="C:cytoplasm"/>
    <property type="evidence" value="ECO:0007669"/>
    <property type="project" value="UniProtKB-ARBA"/>
</dbReference>
<dbReference type="PANTHER" id="PTHR12919:SF20">
    <property type="entry name" value="SMALL RIBOSOMAL SUBUNIT PROTEIN BS16M"/>
    <property type="match status" value="1"/>
</dbReference>
<evidence type="ECO:0000256" key="1">
    <source>
        <dbReference type="ARBA" id="ARBA00022980"/>
    </source>
</evidence>
<comment type="similarity">
    <text evidence="3">Belongs to the bacterial ribosomal protein bS16 family.</text>
</comment>
<dbReference type="PANTHER" id="PTHR12919">
    <property type="entry name" value="30S RIBOSOMAL PROTEIN S16"/>
    <property type="match status" value="1"/>
</dbReference>
<dbReference type="AlphaFoldDB" id="F2UUQ8"/>
<dbReference type="Gene3D" id="3.30.1320.10">
    <property type="match status" value="1"/>
</dbReference>
<evidence type="ECO:0000313" key="5">
    <source>
        <dbReference type="EMBL" id="EGE38811.2"/>
    </source>
</evidence>
<organism evidence="5 6">
    <name type="scientific">Actinomyces viscosus C505</name>
    <dbReference type="NCBI Taxonomy" id="562973"/>
    <lineage>
        <taxon>Bacteria</taxon>
        <taxon>Bacillati</taxon>
        <taxon>Actinomycetota</taxon>
        <taxon>Actinomycetes</taxon>
        <taxon>Actinomycetales</taxon>
        <taxon>Actinomycetaceae</taxon>
        <taxon>Actinomyces</taxon>
    </lineage>
</organism>
<dbReference type="HOGENOM" id="CLU_100590_1_0_11"/>
<evidence type="ECO:0000256" key="2">
    <source>
        <dbReference type="ARBA" id="ARBA00023274"/>
    </source>
</evidence>
<dbReference type="Pfam" id="PF00886">
    <property type="entry name" value="Ribosomal_S16"/>
    <property type="match status" value="1"/>
</dbReference>
<dbReference type="NCBIfam" id="TIGR00002">
    <property type="entry name" value="S16"/>
    <property type="match status" value="1"/>
</dbReference>